<keyword evidence="8" id="KW-0624">Polysaccharide degradation</keyword>
<dbReference type="PANTHER" id="PTHR31983">
    <property type="entry name" value="ENDO-1,3(4)-BETA-GLUCANASE 1"/>
    <property type="match status" value="1"/>
</dbReference>
<dbReference type="OrthoDB" id="5480482at2"/>
<evidence type="ECO:0000256" key="9">
    <source>
        <dbReference type="SAM" id="SignalP"/>
    </source>
</evidence>
<evidence type="ECO:0000313" key="11">
    <source>
        <dbReference type="EMBL" id="EFM11150.1"/>
    </source>
</evidence>
<evidence type="ECO:0000256" key="1">
    <source>
        <dbReference type="ARBA" id="ARBA00000382"/>
    </source>
</evidence>
<dbReference type="SMART" id="SM00429">
    <property type="entry name" value="IPT"/>
    <property type="match status" value="2"/>
</dbReference>
<dbReference type="STRING" id="717606.PaecuDRAFT_2403"/>
<evidence type="ECO:0000256" key="8">
    <source>
        <dbReference type="ARBA" id="ARBA00023326"/>
    </source>
</evidence>
<dbReference type="PROSITE" id="PS52008">
    <property type="entry name" value="GH81"/>
    <property type="match status" value="1"/>
</dbReference>
<keyword evidence="6" id="KW-0326">Glycosidase</keyword>
<proteinExistence type="inferred from homology"/>
<dbReference type="GO" id="GO:0071555">
    <property type="term" value="P:cell wall organization"/>
    <property type="evidence" value="ECO:0007669"/>
    <property type="project" value="UniProtKB-KW"/>
</dbReference>
<name>E0I9R6_9BACL</name>
<evidence type="ECO:0000259" key="10">
    <source>
        <dbReference type="SMART" id="SM00429"/>
    </source>
</evidence>
<accession>E0I9R6</accession>
<comment type="similarity">
    <text evidence="2">Belongs to the glycosyl hydrolase 81 family.</text>
</comment>
<reference evidence="11 12" key="1">
    <citation type="submission" date="2010-07" db="EMBL/GenBank/DDBJ databases">
        <title>The draft genome of Paenibacillus curdlanolyticus YK9.</title>
        <authorList>
            <consortium name="US DOE Joint Genome Institute (JGI-PGF)"/>
            <person name="Lucas S."/>
            <person name="Copeland A."/>
            <person name="Lapidus A."/>
            <person name="Cheng J.-F."/>
            <person name="Bruce D."/>
            <person name="Goodwin L."/>
            <person name="Pitluck S."/>
            <person name="Land M.L."/>
            <person name="Hauser L."/>
            <person name="Chang Y.-J."/>
            <person name="Jeffries C."/>
            <person name="Anderson I.J."/>
            <person name="Johnson E."/>
            <person name="Loganathan U."/>
            <person name="Mulhopadhyay B."/>
            <person name="Kyrpides N."/>
            <person name="Woyke T.J."/>
        </authorList>
    </citation>
    <scope>NUCLEOTIDE SEQUENCE [LARGE SCALE GENOMIC DNA]</scope>
    <source>
        <strain evidence="11 12">YK9</strain>
    </source>
</reference>
<dbReference type="InterPro" id="IPR014756">
    <property type="entry name" value="Ig_E-set"/>
</dbReference>
<keyword evidence="12" id="KW-1185">Reference proteome</keyword>
<keyword evidence="4 11" id="KW-0378">Hydrolase</keyword>
<feature type="signal peptide" evidence="9">
    <location>
        <begin position="1"/>
        <end position="31"/>
    </location>
</feature>
<sequence length="1090" mass="114131">MKKQWKWTKLMVVTALVAFTLLGTVNEEANAASVTVGAGSYTTTLPAGQTGPQGTIYKTSNVTGAMPTNDWWSSLAWKAYSDVMFPHPLAVQAKADGLGIGYPVQSGSTDAMFGAYVNDFTLGHSAQSNFPDARVDAFSDWTVSMLFNSGGTMRVTTGHGLPFIYSTYSGGLPKLSFSAVPTVWSGNASSSVLGVTVNGHHYGLFGPSGSTWSGIGTSTLTNSLNNKTYFSVAVLPDNSAATLAAFQQYAYSFVTNTTTNYSYNASTSAVSTTYNVTTQAMEGTQSGTIMALYPHQWKHTSQSLLPYTYNSVRGTMKTVSGSSFSTSMTYQGILPYLPAVGTYNAATLNNYVEAVRTEANHTVGATDTYWLGKYLGRIANILPIAQQVGNTAAVSNFQSYLETTLSNNLTAGTKTNNLFYYDGNWGSLIGYPASYGSNDALNDHHFHYGYWVRAAAEVARNNPNWASASNYGGMVNLLIKDFANWDRNDTSLPYMRNFDLYAGHSWASGNSEFADGNNQESSSEAINAWAAMILWGQATGNTAIRDAGIYLYTTEVNAVNEYWFNTDGTNFKPGYNHNYSSMIWGGKSVYATWFSADVQAIRGINILPVTAASGYLGYKPSYSASFLSQMATEFGSQSWNMWPDIFWEYQALYDANGAINLFNANPNYTPEDGETKAHTYSFLYNMKALGQIDTTVTANVPTYGVYKNGSTRNYVAYNPGASAITVAFSDGATLNVPAGSIASSLGSVVPTGPSISGLSPSSGTVGTSVTIAGNNFGSTQGTSTVKFGSTTATVSSWSNTSITATVPSGLAAGSVNVTVTTSAGTSGGAAFTVTTGATAPSISSLSPTSGAVGTSVTIAGSNFGTSQGTSTVKFGSTTAAVTSWSNTSITATVPSGLAAGSVNVTVTTSSGTSGGAAFTVTTTTTLPSSVLYVKSGGALSFTAGTAAASETIASAGGVNYDGTVHSANTYTLTGITGTYDATKSTAFHLFLDSAANVGNGLQVQITYDFNGNGSATRVETYNYFATNDVTGWEDYTQASGLKSATGSFANMNNGKITIKVWSALGTASSTLRVNASGANGQQSAVTIPFK</sequence>
<keyword evidence="7" id="KW-0961">Cell wall biogenesis/degradation</keyword>
<dbReference type="Gene3D" id="2.60.40.10">
    <property type="entry name" value="Immunoglobulins"/>
    <property type="match status" value="2"/>
</dbReference>
<dbReference type="eggNOG" id="COG5498">
    <property type="taxonomic scope" value="Bacteria"/>
</dbReference>
<protein>
    <recommendedName>
        <fullName evidence="3">glucan endo-1,3-beta-D-glucosidase</fullName>
        <ecNumber evidence="3">3.2.1.39</ecNumber>
    </recommendedName>
</protein>
<dbReference type="InterPro" id="IPR005200">
    <property type="entry name" value="Endo-beta-glucanase"/>
</dbReference>
<feature type="chain" id="PRO_5003136254" description="glucan endo-1,3-beta-D-glucosidase" evidence="9">
    <location>
        <begin position="32"/>
        <end position="1090"/>
    </location>
</feature>
<dbReference type="EC" id="3.2.1.39" evidence="3"/>
<evidence type="ECO:0000256" key="2">
    <source>
        <dbReference type="ARBA" id="ARBA00010730"/>
    </source>
</evidence>
<dbReference type="GO" id="GO:0042973">
    <property type="term" value="F:glucan endo-1,3-beta-D-glucosidase activity"/>
    <property type="evidence" value="ECO:0007669"/>
    <property type="project" value="UniProtKB-EC"/>
</dbReference>
<evidence type="ECO:0000256" key="7">
    <source>
        <dbReference type="ARBA" id="ARBA00023316"/>
    </source>
</evidence>
<gene>
    <name evidence="11" type="ORF">PaecuDRAFT_2403</name>
</gene>
<evidence type="ECO:0000256" key="5">
    <source>
        <dbReference type="ARBA" id="ARBA00023277"/>
    </source>
</evidence>
<evidence type="ECO:0000256" key="3">
    <source>
        <dbReference type="ARBA" id="ARBA00012780"/>
    </source>
</evidence>
<feature type="domain" description="IPT/TIG" evidence="10">
    <location>
        <begin position="839"/>
        <end position="921"/>
    </location>
</feature>
<evidence type="ECO:0000256" key="4">
    <source>
        <dbReference type="ARBA" id="ARBA00022801"/>
    </source>
</evidence>
<comment type="catalytic activity">
    <reaction evidence="1">
        <text>Hydrolysis of (1-&gt;3)-beta-D-glucosidic linkages in (1-&gt;3)-beta-D-glucans.</text>
        <dbReference type="EC" id="3.2.1.39"/>
    </reaction>
</comment>
<dbReference type="PANTHER" id="PTHR31983:SF0">
    <property type="entry name" value="GLUCAN ENDO-1,3-BETA-D-GLUCOSIDASE 2"/>
    <property type="match status" value="1"/>
</dbReference>
<dbReference type="GO" id="GO:0000272">
    <property type="term" value="P:polysaccharide catabolic process"/>
    <property type="evidence" value="ECO:0007669"/>
    <property type="project" value="UniProtKB-KW"/>
</dbReference>
<organism evidence="11 12">
    <name type="scientific">Paenibacillus curdlanolyticus YK9</name>
    <dbReference type="NCBI Taxonomy" id="717606"/>
    <lineage>
        <taxon>Bacteria</taxon>
        <taxon>Bacillati</taxon>
        <taxon>Bacillota</taxon>
        <taxon>Bacilli</taxon>
        <taxon>Bacillales</taxon>
        <taxon>Paenibacillaceae</taxon>
        <taxon>Paenibacillus</taxon>
    </lineage>
</organism>
<dbReference type="RefSeq" id="WP_006038397.1">
    <property type="nucleotide sequence ID" value="NZ_AEDD01000005.1"/>
</dbReference>
<dbReference type="SUPFAM" id="SSF81296">
    <property type="entry name" value="E set domains"/>
    <property type="match status" value="2"/>
</dbReference>
<evidence type="ECO:0000313" key="12">
    <source>
        <dbReference type="Proteomes" id="UP000005387"/>
    </source>
</evidence>
<dbReference type="EMBL" id="AEDD01000005">
    <property type="protein sequence ID" value="EFM11150.1"/>
    <property type="molecule type" value="Genomic_DNA"/>
</dbReference>
<dbReference type="InterPro" id="IPR002909">
    <property type="entry name" value="IPT_dom"/>
</dbReference>
<evidence type="ECO:0000256" key="6">
    <source>
        <dbReference type="ARBA" id="ARBA00023295"/>
    </source>
</evidence>
<dbReference type="GO" id="GO:0052861">
    <property type="term" value="F:endo-1,3(4)-beta-glucanase activity"/>
    <property type="evidence" value="ECO:0007669"/>
    <property type="project" value="InterPro"/>
</dbReference>
<dbReference type="Pfam" id="PF01833">
    <property type="entry name" value="TIG"/>
    <property type="match status" value="2"/>
</dbReference>
<dbReference type="Pfam" id="PF17652">
    <property type="entry name" value="Glyco_hydro81C"/>
    <property type="match status" value="1"/>
</dbReference>
<dbReference type="AlphaFoldDB" id="E0I9R6"/>
<feature type="domain" description="IPT/TIG" evidence="10">
    <location>
        <begin position="752"/>
        <end position="834"/>
    </location>
</feature>
<dbReference type="InterPro" id="IPR013783">
    <property type="entry name" value="Ig-like_fold"/>
</dbReference>
<dbReference type="InterPro" id="IPR040720">
    <property type="entry name" value="GH81_C"/>
</dbReference>
<dbReference type="Proteomes" id="UP000005387">
    <property type="component" value="Unassembled WGS sequence"/>
</dbReference>
<keyword evidence="5" id="KW-0119">Carbohydrate metabolism</keyword>
<keyword evidence="9" id="KW-0732">Signal</keyword>